<evidence type="ECO:0000313" key="12">
    <source>
        <dbReference type="Proteomes" id="UP000007463"/>
    </source>
</evidence>
<feature type="domain" description="TonB C-terminal" evidence="10">
    <location>
        <begin position="258"/>
        <end position="352"/>
    </location>
</feature>
<keyword evidence="3" id="KW-0813">Transport</keyword>
<dbReference type="RefSeq" id="WP_013685870.1">
    <property type="nucleotide sequence ID" value="NC_015321.1"/>
</dbReference>
<dbReference type="PANTHER" id="PTHR33446:SF2">
    <property type="entry name" value="PROTEIN TONB"/>
    <property type="match status" value="1"/>
</dbReference>
<keyword evidence="7" id="KW-0653">Protein transport</keyword>
<keyword evidence="9" id="KW-0472">Membrane</keyword>
<evidence type="ECO:0000256" key="5">
    <source>
        <dbReference type="ARBA" id="ARBA00022519"/>
    </source>
</evidence>
<dbReference type="GO" id="GO:0098797">
    <property type="term" value="C:plasma membrane protein complex"/>
    <property type="evidence" value="ECO:0007669"/>
    <property type="project" value="TreeGrafter"/>
</dbReference>
<dbReference type="Gene3D" id="3.30.1150.10">
    <property type="match status" value="1"/>
</dbReference>
<dbReference type="GO" id="GO:0015031">
    <property type="term" value="P:protein transport"/>
    <property type="evidence" value="ECO:0007669"/>
    <property type="project" value="UniProtKB-KW"/>
</dbReference>
<dbReference type="STRING" id="755732.Fluta_1101"/>
<dbReference type="Pfam" id="PF03544">
    <property type="entry name" value="TonB_C"/>
    <property type="match status" value="1"/>
</dbReference>
<evidence type="ECO:0000256" key="8">
    <source>
        <dbReference type="ARBA" id="ARBA00022989"/>
    </source>
</evidence>
<dbReference type="GO" id="GO:0055085">
    <property type="term" value="P:transmembrane transport"/>
    <property type="evidence" value="ECO:0007669"/>
    <property type="project" value="InterPro"/>
</dbReference>
<evidence type="ECO:0000256" key="3">
    <source>
        <dbReference type="ARBA" id="ARBA00022448"/>
    </source>
</evidence>
<dbReference type="KEGG" id="fte:Fluta_1101"/>
<dbReference type="PROSITE" id="PS52015">
    <property type="entry name" value="TONB_CTD"/>
    <property type="match status" value="1"/>
</dbReference>
<gene>
    <name evidence="11" type="ordered locus">Fluta_1101</name>
</gene>
<keyword evidence="6" id="KW-0812">Transmembrane</keyword>
<keyword evidence="12" id="KW-1185">Reference proteome</keyword>
<comment type="subcellular location">
    <subcellularLocation>
        <location evidence="1">Cell inner membrane</location>
        <topology evidence="1">Single-pass membrane protein</topology>
        <orientation evidence="1">Periplasmic side</orientation>
    </subcellularLocation>
</comment>
<dbReference type="InterPro" id="IPR037682">
    <property type="entry name" value="TonB_C"/>
</dbReference>
<dbReference type="AlphaFoldDB" id="F2IAG2"/>
<evidence type="ECO:0000259" key="10">
    <source>
        <dbReference type="PROSITE" id="PS52015"/>
    </source>
</evidence>
<reference evidence="11 12" key="1">
    <citation type="journal article" date="2011" name="Stand. Genomic Sci.">
        <title>Complete genome sequence of the gliding freshwater bacterium Fluviicola taffensis type strain (RW262).</title>
        <authorList>
            <person name="Woyke T."/>
            <person name="Chertkov O."/>
            <person name="Lapidus A."/>
            <person name="Nolan M."/>
            <person name="Lucas S."/>
            <person name="Del Rio T.G."/>
            <person name="Tice H."/>
            <person name="Cheng J.F."/>
            <person name="Tapia R."/>
            <person name="Han C."/>
            <person name="Goodwin L."/>
            <person name="Pitluck S."/>
            <person name="Liolios K."/>
            <person name="Pagani I."/>
            <person name="Ivanova N."/>
            <person name="Huntemann M."/>
            <person name="Mavromatis K."/>
            <person name="Mikhailova N."/>
            <person name="Pati A."/>
            <person name="Chen A."/>
            <person name="Palaniappan K."/>
            <person name="Land M."/>
            <person name="Hauser L."/>
            <person name="Brambilla E.M."/>
            <person name="Rohde M."/>
            <person name="Mwirichia R."/>
            <person name="Sikorski J."/>
            <person name="Tindall B.J."/>
            <person name="Goker M."/>
            <person name="Bristow J."/>
            <person name="Eisen J.A."/>
            <person name="Markowitz V."/>
            <person name="Hugenholtz P."/>
            <person name="Klenk H.P."/>
            <person name="Kyrpides N.C."/>
        </authorList>
    </citation>
    <scope>NUCLEOTIDE SEQUENCE [LARGE SCALE GENOMIC DNA]</scope>
    <source>
        <strain evidence="12">DSM 16823 / RW262 / RW262</strain>
    </source>
</reference>
<evidence type="ECO:0000313" key="11">
    <source>
        <dbReference type="EMBL" id="AEA43098.1"/>
    </source>
</evidence>
<dbReference type="InterPro" id="IPR006260">
    <property type="entry name" value="TonB/TolA_C"/>
</dbReference>
<evidence type="ECO:0000256" key="7">
    <source>
        <dbReference type="ARBA" id="ARBA00022927"/>
    </source>
</evidence>
<proteinExistence type="inferred from homology"/>
<evidence type="ECO:0000256" key="6">
    <source>
        <dbReference type="ARBA" id="ARBA00022692"/>
    </source>
</evidence>
<dbReference type="Proteomes" id="UP000007463">
    <property type="component" value="Chromosome"/>
</dbReference>
<dbReference type="PANTHER" id="PTHR33446">
    <property type="entry name" value="PROTEIN TONB-RELATED"/>
    <property type="match status" value="1"/>
</dbReference>
<accession>F2IAG2</accession>
<sequence precursor="true">MRRLFLFFILLGIGLNGFGQSAKKQNQKLRSDLLLEQKKRDIDYQLFLQTRQKFDSIRKLTREMMRELSGKEKVVIKFSDQFSEMVSQLKELGEDPYSIIKPLKQAHVPLSMEAIRPIKPALSAIPVFDKIPEALLLDGFELAQQNTLLRKKIEEYTASSRVNSQGQDQMIKNIKQLEKYPMTSDSLSHVYLLLGYEFRSKGEELRERLNDLERNYIEKGPNVFPEAYQRVFPNAFTTSALEVRPLDLKKDDYAHFPGGFKELNAFISKNLRYPEKFKAATTTGRVVLKFTVSEQGNISDVRVSKGITDCKECDDEAVRLVQSMPVWIPVKIDETAVESYNTLVIRFEIQPK</sequence>
<dbReference type="InterPro" id="IPR051045">
    <property type="entry name" value="TonB-dependent_transducer"/>
</dbReference>
<protein>
    <submittedName>
        <fullName evidence="11">TonB family protein</fullName>
    </submittedName>
</protein>
<dbReference type="EMBL" id="CP002542">
    <property type="protein sequence ID" value="AEA43098.1"/>
    <property type="molecule type" value="Genomic_DNA"/>
</dbReference>
<evidence type="ECO:0000256" key="9">
    <source>
        <dbReference type="ARBA" id="ARBA00023136"/>
    </source>
</evidence>
<dbReference type="SUPFAM" id="SSF74653">
    <property type="entry name" value="TolA/TonB C-terminal domain"/>
    <property type="match status" value="1"/>
</dbReference>
<name>F2IAG2_FLUTR</name>
<organism evidence="11 12">
    <name type="scientific">Fluviicola taffensis (strain DSM 16823 / NCIMB 13979 / RW262)</name>
    <dbReference type="NCBI Taxonomy" id="755732"/>
    <lineage>
        <taxon>Bacteria</taxon>
        <taxon>Pseudomonadati</taxon>
        <taxon>Bacteroidota</taxon>
        <taxon>Flavobacteriia</taxon>
        <taxon>Flavobacteriales</taxon>
        <taxon>Crocinitomicaceae</taxon>
        <taxon>Fluviicola</taxon>
    </lineage>
</organism>
<reference evidence="12" key="2">
    <citation type="submission" date="2011-02" db="EMBL/GenBank/DDBJ databases">
        <title>The complete genome of Fluviicola taffensis DSM 16823.</title>
        <authorList>
            <consortium name="US DOE Joint Genome Institute (JGI-PGF)"/>
            <person name="Lucas S."/>
            <person name="Copeland A."/>
            <person name="Lapidus A."/>
            <person name="Bruce D."/>
            <person name="Goodwin L."/>
            <person name="Pitluck S."/>
            <person name="Kyrpides N."/>
            <person name="Mavromatis K."/>
            <person name="Ivanova N."/>
            <person name="Mikhailova N."/>
            <person name="Pagani I."/>
            <person name="Chertkov O."/>
            <person name="Detter J.C."/>
            <person name="Han C."/>
            <person name="Tapia R."/>
            <person name="Land M."/>
            <person name="Hauser L."/>
            <person name="Markowitz V."/>
            <person name="Cheng J.-F."/>
            <person name="Hugenholtz P."/>
            <person name="Woyke T."/>
            <person name="Wu D."/>
            <person name="Tindall B."/>
            <person name="Pomrenke H.G."/>
            <person name="Brambilla E."/>
            <person name="Klenk H.-P."/>
            <person name="Eisen J.A."/>
        </authorList>
    </citation>
    <scope>NUCLEOTIDE SEQUENCE [LARGE SCALE GENOMIC DNA]</scope>
    <source>
        <strain evidence="12">DSM 16823 / RW262 / RW262</strain>
    </source>
</reference>
<dbReference type="GO" id="GO:0031992">
    <property type="term" value="F:energy transducer activity"/>
    <property type="evidence" value="ECO:0007669"/>
    <property type="project" value="TreeGrafter"/>
</dbReference>
<keyword evidence="4" id="KW-1003">Cell membrane</keyword>
<dbReference type="HOGENOM" id="CLU_786985_0_0_10"/>
<dbReference type="OrthoDB" id="1095452at2"/>
<evidence type="ECO:0000256" key="2">
    <source>
        <dbReference type="ARBA" id="ARBA00006555"/>
    </source>
</evidence>
<keyword evidence="8" id="KW-1133">Transmembrane helix</keyword>
<dbReference type="eggNOG" id="COG0810">
    <property type="taxonomic scope" value="Bacteria"/>
</dbReference>
<comment type="similarity">
    <text evidence="2">Belongs to the TonB family.</text>
</comment>
<keyword evidence="5" id="KW-0997">Cell inner membrane</keyword>
<evidence type="ECO:0000256" key="4">
    <source>
        <dbReference type="ARBA" id="ARBA00022475"/>
    </source>
</evidence>
<dbReference type="NCBIfam" id="TIGR01352">
    <property type="entry name" value="tonB_Cterm"/>
    <property type="match status" value="1"/>
</dbReference>
<evidence type="ECO:0000256" key="1">
    <source>
        <dbReference type="ARBA" id="ARBA00004383"/>
    </source>
</evidence>